<reference evidence="12" key="1">
    <citation type="journal article" date="2021" name="Proc. Natl. Acad. Sci. U.S.A.">
        <title>A Catalog of Tens of Thousands of Viruses from Human Metagenomes Reveals Hidden Associations with Chronic Diseases.</title>
        <authorList>
            <person name="Tisza M.J."/>
            <person name="Buck C.B."/>
        </authorList>
    </citation>
    <scope>NUCLEOTIDE SEQUENCE</scope>
    <source>
        <strain evidence="12">Ct2KA10</strain>
    </source>
</reference>
<evidence type="ECO:0000256" key="3">
    <source>
        <dbReference type="ARBA" id="ARBA00022470"/>
    </source>
</evidence>
<keyword evidence="9" id="KW-0231">Viral genome packaging</keyword>
<evidence type="ECO:0000256" key="2">
    <source>
        <dbReference type="ARBA" id="ARBA00004328"/>
    </source>
</evidence>
<keyword evidence="5" id="KW-1188">Viral release from host cell</keyword>
<sequence length="505" mass="56357">MDITIQELQEQGAKKTYNRLKNDRQPYIQRAVDCAKVTIPSLFPEENDDKSKNYDTPYQSVGARGINNLASKLILALMPPNSPFFRLGMSDEVLSEYMAQGQEDTKAQVEQALMQIENRIMKYIESNQIRVTVLEALKQCIVAGNALLFLPPAEGGIKMYRLSNYVIQRDGLGNVIQIVTLDKVAYSTLDVTVQNLIKTEKKPEDLIEVYTHVCRSGDQFLAYQEVEDTPIQGSQQSYPILKTPYLPIRMVKMDGESYGRSFVEEYLGDLKSLENLSKAIFKLSTIAANIYFLVNPNGVTRAKKLENATSGDFVSGRIEDIGVLQLEKYYDFNTAKQTADAIEARLSYAFLLSSVVQRNAERVTAEEVRTVAGELEDTLGGVYSILSQELQLPLVRRIMNQLQSTGEVPNLPEGTVEPTITTGLDALGRGHDLEKYATVLNLVSQIPNAQAMINWNVMLLNMFTGAGVETEGLVKTQEQIEEEQQMAMGQEMAMQAMSQPEQQGG</sequence>
<evidence type="ECO:0000256" key="4">
    <source>
        <dbReference type="ARBA" id="ARBA00022595"/>
    </source>
</evidence>
<evidence type="ECO:0000256" key="5">
    <source>
        <dbReference type="ARBA" id="ARBA00022612"/>
    </source>
</evidence>
<evidence type="ECO:0000256" key="7">
    <source>
        <dbReference type="ARBA" id="ARBA00022950"/>
    </source>
</evidence>
<feature type="coiled-coil region" evidence="11">
    <location>
        <begin position="99"/>
        <end position="126"/>
    </location>
</feature>
<evidence type="ECO:0000256" key="1">
    <source>
        <dbReference type="ARBA" id="ARBA00003421"/>
    </source>
</evidence>
<proteinExistence type="predicted"/>
<dbReference type="EMBL" id="BK016009">
    <property type="protein sequence ID" value="DAF89377.1"/>
    <property type="molecule type" value="Genomic_DNA"/>
</dbReference>
<evidence type="ECO:0000256" key="11">
    <source>
        <dbReference type="SAM" id="Coils"/>
    </source>
</evidence>
<dbReference type="InterPro" id="IPR020991">
    <property type="entry name" value="Connector_podovirus"/>
</dbReference>
<organism evidence="12">
    <name type="scientific">Caudovirales sp. ct2KA10</name>
    <dbReference type="NCBI Taxonomy" id="2825757"/>
    <lineage>
        <taxon>Viruses</taxon>
        <taxon>Duplodnaviria</taxon>
        <taxon>Heunggongvirae</taxon>
        <taxon>Uroviricota</taxon>
        <taxon>Caudoviricetes</taxon>
    </lineage>
</organism>
<dbReference type="GO" id="GO:0044423">
    <property type="term" value="C:virion component"/>
    <property type="evidence" value="ECO:0007669"/>
    <property type="project" value="UniProtKB-KW"/>
</dbReference>
<comment type="subcellular location">
    <subcellularLocation>
        <location evidence="2">Virion</location>
    </subcellularLocation>
</comment>
<comment type="function">
    <text evidence="1">Forms the portal vertex of the capsid. This portal plays critical roles in head assembly, genome packaging, neck/tail attachment, and genome ejection. The portal protein multimerizes as a single ring-shaped homododecamer arranged around a central channel.</text>
</comment>
<dbReference type="Pfam" id="PF12236">
    <property type="entry name" value="Head-tail_con"/>
    <property type="match status" value="1"/>
</dbReference>
<accession>A0A8S5U4H8</accession>
<keyword evidence="10" id="KW-1160">Virus entry into host cell</keyword>
<evidence type="ECO:0000313" key="12">
    <source>
        <dbReference type="EMBL" id="DAF89377.1"/>
    </source>
</evidence>
<evidence type="ECO:0000256" key="6">
    <source>
        <dbReference type="ARBA" id="ARBA00022844"/>
    </source>
</evidence>
<evidence type="ECO:0000256" key="9">
    <source>
        <dbReference type="ARBA" id="ARBA00023219"/>
    </source>
</evidence>
<dbReference type="GO" id="GO:0099002">
    <property type="term" value="P:symbiont genome ejection through host cell envelope, short tail mechanism"/>
    <property type="evidence" value="ECO:0007669"/>
    <property type="project" value="UniProtKB-KW"/>
</dbReference>
<keyword evidence="3" id="KW-1244">Viral short tail ejection system</keyword>
<evidence type="ECO:0000256" key="8">
    <source>
        <dbReference type="ARBA" id="ARBA00023009"/>
    </source>
</evidence>
<keyword evidence="8" id="KW-1171">Viral genome ejection through host cell envelope</keyword>
<evidence type="ECO:0000256" key="10">
    <source>
        <dbReference type="ARBA" id="ARBA00023296"/>
    </source>
</evidence>
<keyword evidence="6" id="KW-0946">Virion</keyword>
<keyword evidence="4" id="KW-1162">Viral penetration into host cytoplasm</keyword>
<protein>
    <submittedName>
        <fullName evidence="12">Head to tail joining protein</fullName>
    </submittedName>
</protein>
<keyword evidence="11" id="KW-0175">Coiled coil</keyword>
<name>A0A8S5U4H8_9CAUD</name>
<keyword evidence="7" id="KW-0118">Viral capsid assembly</keyword>